<sequence>MKDKTMKRWSSYEPFYIELAGHRVADIIITRHARQRWAERVELEQVGVGEICAFLWERLKQGRLALYYANEQDVYVVDDDLLLVAEFAMHDAVDIVGGPLYKMVVITFLGRMSETLELRDLRSYYAWLRHSRRMTLVKHGRKRR</sequence>
<name>A0A4Y8PUY3_9BACL</name>
<proteinExistence type="predicted"/>
<reference evidence="1 2" key="1">
    <citation type="submission" date="2017-03" db="EMBL/GenBank/DDBJ databases">
        <title>Isolation of Levoglucosan Utilizing Bacteria.</title>
        <authorList>
            <person name="Arya A.S."/>
        </authorList>
    </citation>
    <scope>NUCLEOTIDE SEQUENCE [LARGE SCALE GENOMIC DNA]</scope>
    <source>
        <strain evidence="1 2">MEC069</strain>
    </source>
</reference>
<protein>
    <recommendedName>
        <fullName evidence="3">Periplasmic protein</fullName>
    </recommendedName>
</protein>
<comment type="caution">
    <text evidence="1">The sequence shown here is derived from an EMBL/GenBank/DDBJ whole genome shotgun (WGS) entry which is preliminary data.</text>
</comment>
<gene>
    <name evidence="1" type="ORF">B5M42_19220</name>
</gene>
<evidence type="ECO:0008006" key="3">
    <source>
        <dbReference type="Google" id="ProtNLM"/>
    </source>
</evidence>
<evidence type="ECO:0000313" key="2">
    <source>
        <dbReference type="Proteomes" id="UP000298246"/>
    </source>
</evidence>
<dbReference type="RefSeq" id="WP_134755766.1">
    <property type="nucleotide sequence ID" value="NZ_MYFO02000002.1"/>
</dbReference>
<dbReference type="EMBL" id="MYFO01000031">
    <property type="protein sequence ID" value="TFE84836.1"/>
    <property type="molecule type" value="Genomic_DNA"/>
</dbReference>
<dbReference type="Proteomes" id="UP000298246">
    <property type="component" value="Unassembled WGS sequence"/>
</dbReference>
<dbReference type="AlphaFoldDB" id="A0A4Y8PUY3"/>
<accession>A0A4Y8PUY3</accession>
<organism evidence="1 2">
    <name type="scientific">Paenibacillus athensensis</name>
    <dbReference type="NCBI Taxonomy" id="1967502"/>
    <lineage>
        <taxon>Bacteria</taxon>
        <taxon>Bacillati</taxon>
        <taxon>Bacillota</taxon>
        <taxon>Bacilli</taxon>
        <taxon>Bacillales</taxon>
        <taxon>Paenibacillaceae</taxon>
        <taxon>Paenibacillus</taxon>
    </lineage>
</organism>
<keyword evidence="2" id="KW-1185">Reference proteome</keyword>
<dbReference type="OrthoDB" id="2646088at2"/>
<evidence type="ECO:0000313" key="1">
    <source>
        <dbReference type="EMBL" id="TFE84836.1"/>
    </source>
</evidence>